<keyword evidence="3" id="KW-0378">Hydrolase</keyword>
<dbReference type="EMBL" id="OIVN01000526">
    <property type="protein sequence ID" value="SPC81630.1"/>
    <property type="molecule type" value="Genomic_DNA"/>
</dbReference>
<reference evidence="9" key="1">
    <citation type="submission" date="2018-02" db="EMBL/GenBank/DDBJ databases">
        <authorList>
            <person name="Cohen D.B."/>
            <person name="Kent A.D."/>
        </authorList>
    </citation>
    <scope>NUCLEOTIDE SEQUENCE</scope>
</reference>
<evidence type="ECO:0000256" key="5">
    <source>
        <dbReference type="ARBA" id="ARBA00023049"/>
    </source>
</evidence>
<dbReference type="SUPFAM" id="SSF63411">
    <property type="entry name" value="LuxS/MPP-like metallohydrolase"/>
    <property type="match status" value="3"/>
</dbReference>
<keyword evidence="2" id="KW-0645">Protease</keyword>
<feature type="domain" description="Peptidase M16 N-terminal" evidence="6">
    <location>
        <begin position="107"/>
        <end position="208"/>
    </location>
</feature>
<evidence type="ECO:0008006" key="10">
    <source>
        <dbReference type="Google" id="ProtNLM"/>
    </source>
</evidence>
<dbReference type="Pfam" id="PF13966">
    <property type="entry name" value="zf-RVT"/>
    <property type="match status" value="1"/>
</dbReference>
<dbReference type="GO" id="GO:0046872">
    <property type="term" value="F:metal ion binding"/>
    <property type="evidence" value="ECO:0007669"/>
    <property type="project" value="InterPro"/>
</dbReference>
<evidence type="ECO:0000256" key="3">
    <source>
        <dbReference type="ARBA" id="ARBA00022801"/>
    </source>
</evidence>
<dbReference type="InterPro" id="IPR026960">
    <property type="entry name" value="RVT-Znf"/>
</dbReference>
<keyword evidence="4" id="KW-0862">Zinc</keyword>
<sequence>MDLLPAVNSQIAKKHGFRSLKLVSVDMDHVLAEQPFGVQYGRLDNGLYYYVRSNSKPRMRAALSLAVKAGFQGFFFKRALEYDSGPVWGSVGNALYCFGSFGLLARSVLEEEDERGVAHIVEHLAFSATKKYSNHDIIKFLESIGAEFGACQNAVTSADDTVYELFVPVDKPELLSQAISVLAEFSSEVRVSKDDLEKERGAVMEEYRGSRNAAGRMQDAHWVLMMEGSQYAERLPIGLEKVIRTVSHETVKQFYRKWYHLSNMAVIAVGDFSDTQSVVELIKTHFGQKSSAPEPPLIRKFTVPSHEEPRFSCFVESEAAGSAVMISYKMQADQLKTVKDYRDLLAESMFLYALNQRFFKISRRTDPPYFSCSAAADVLVHPLKAYIMTSACKEKGTIEALESMLFEVARVRQHGFSEREISIVRALLMSEIESAYLERDQMQSTSLRDEYLQHFLRNEPVVGIEYEAQLQKTLLPNITALEVSKYSEKLRTSCSCVIKTIEPRASATVDDLKNVVLRINNLEEERNISPWDDENIPEEIVSTKPNLGNIVQQFEYPNVGATELILSNGMRVCYKCTDFLDDQSLERDGFEVLLFLISSSWTRFLSSHLGIKSPSNVVFGLEELHLWRRVVAAKYGVGRGRWISNTTRGTHGCSWKHIRMGWEAFSTHISFEVGLGTRVSLWHDKWCSDRPLKELFPGLYGCSLNQDDTIASALVCQGVGQSWEWKLWNVIFGRDFNDWELDHVVAFFSLLHSHTPRGEVVDNIWRVKAPPRVAFFIWSATWGRILTCDNLKKRGFVLVGWCCMCKNADETVDHLLLHCWVARQLWSFVFQFVGIDWVLPSQVSDVLLGWWNWFGKRSSGVWNLIPSCLMWTIWRERNSRTFKNKELPLAKIIELFFGSLYDQLIFTGFSYGGLSELLESEYFSCSMGPTIAGEIGVFGYRPSVLMDMLAGKRAEVGVNLGAYMRSFSGDCSPSDLETALQLVYQLFTTNVTPGEEDVKIVMQMAEEAVRAQERDPYTAFANRVKELNYGNSYFFKPIKLSDLQKVDPLRACEYFNKCFKDPSTFTVVIVGNIVPTIALPLILQYLGGIPRPPEPIMHFNRDDLKGLPFTFPSTIIREVVRSPMVEAQCSVQLCFPVELKNGTMVEEIHFVGFLSKLLETKLMQVLRFKHGQIYSAGVSVFLGGNKPSRTGNVRGDISINFSCDPAISSKLADLALDEILILQEEGPSDEDVSTILEIEQRAHENGLQENYYWLDRILRSYQSRMYSGDVGISFEIIDDGRSKVKTSLTPQTAKLALQRILPYPCKKQYTAVILMPQTSHFKLLKSFFRSTQTSYRTDAKILAGIAGMAVIALSLWRYSRSTLKS</sequence>
<dbReference type="GO" id="GO:0008237">
    <property type="term" value="F:metallopeptidase activity"/>
    <property type="evidence" value="ECO:0007669"/>
    <property type="project" value="UniProtKB-KW"/>
</dbReference>
<dbReference type="PANTHER" id="PTHR43690">
    <property type="entry name" value="NARDILYSIN"/>
    <property type="match status" value="1"/>
</dbReference>
<evidence type="ECO:0000259" key="7">
    <source>
        <dbReference type="Pfam" id="PF05193"/>
    </source>
</evidence>
<proteinExistence type="inferred from homology"/>
<evidence type="ECO:0000259" key="6">
    <source>
        <dbReference type="Pfam" id="PF00675"/>
    </source>
</evidence>
<evidence type="ECO:0000256" key="4">
    <source>
        <dbReference type="ARBA" id="ARBA00022833"/>
    </source>
</evidence>
<evidence type="ECO:0000256" key="1">
    <source>
        <dbReference type="ARBA" id="ARBA00007261"/>
    </source>
</evidence>
<dbReference type="Pfam" id="PF00675">
    <property type="entry name" value="Peptidase_M16"/>
    <property type="match status" value="1"/>
</dbReference>
<evidence type="ECO:0000259" key="8">
    <source>
        <dbReference type="Pfam" id="PF13966"/>
    </source>
</evidence>
<accession>A0A2N9F3R0</accession>
<dbReference type="GO" id="GO:0006508">
    <property type="term" value="P:proteolysis"/>
    <property type="evidence" value="ECO:0007669"/>
    <property type="project" value="UniProtKB-KW"/>
</dbReference>
<dbReference type="InterPro" id="IPR011765">
    <property type="entry name" value="Pept_M16_N"/>
</dbReference>
<name>A0A2N9F3R0_FAGSY</name>
<dbReference type="Pfam" id="PF05193">
    <property type="entry name" value="Peptidase_M16_C"/>
    <property type="match status" value="2"/>
</dbReference>
<dbReference type="InterPro" id="IPR011249">
    <property type="entry name" value="Metalloenz_LuxS/M16"/>
</dbReference>
<dbReference type="InterPro" id="IPR007863">
    <property type="entry name" value="Peptidase_M16_C"/>
</dbReference>
<feature type="domain" description="Reverse transcriptase zinc-binding" evidence="8">
    <location>
        <begin position="747"/>
        <end position="826"/>
    </location>
</feature>
<feature type="domain" description="Peptidase M16 C-terminal" evidence="7">
    <location>
        <begin position="1053"/>
        <end position="1235"/>
    </location>
</feature>
<evidence type="ECO:0000256" key="2">
    <source>
        <dbReference type="ARBA" id="ARBA00022670"/>
    </source>
</evidence>
<dbReference type="Gene3D" id="3.30.830.10">
    <property type="entry name" value="Metalloenzyme, LuxS/M16 peptidase-like"/>
    <property type="match status" value="4"/>
</dbReference>
<dbReference type="InterPro" id="IPR050626">
    <property type="entry name" value="Peptidase_M16"/>
</dbReference>
<evidence type="ECO:0000313" key="9">
    <source>
        <dbReference type="EMBL" id="SPC81630.1"/>
    </source>
</evidence>
<gene>
    <name evidence="9" type="ORF">FSB_LOCUS9512</name>
</gene>
<protein>
    <recommendedName>
        <fullName evidence="10">Zinc protease PQQL-like</fullName>
    </recommendedName>
</protein>
<dbReference type="PANTHER" id="PTHR43690:SF34">
    <property type="entry name" value="ZINC PROTEASE PQQL-LIKE"/>
    <property type="match status" value="1"/>
</dbReference>
<organism evidence="9">
    <name type="scientific">Fagus sylvatica</name>
    <name type="common">Beechnut</name>
    <dbReference type="NCBI Taxonomy" id="28930"/>
    <lineage>
        <taxon>Eukaryota</taxon>
        <taxon>Viridiplantae</taxon>
        <taxon>Streptophyta</taxon>
        <taxon>Embryophyta</taxon>
        <taxon>Tracheophyta</taxon>
        <taxon>Spermatophyta</taxon>
        <taxon>Magnoliopsida</taxon>
        <taxon>eudicotyledons</taxon>
        <taxon>Gunneridae</taxon>
        <taxon>Pentapetalae</taxon>
        <taxon>rosids</taxon>
        <taxon>fabids</taxon>
        <taxon>Fagales</taxon>
        <taxon>Fagaceae</taxon>
        <taxon>Fagus</taxon>
    </lineage>
</organism>
<comment type="similarity">
    <text evidence="1">Belongs to the peptidase M16 family.</text>
</comment>
<feature type="domain" description="Peptidase M16 C-terminal" evidence="7">
    <location>
        <begin position="246"/>
        <end position="426"/>
    </location>
</feature>
<keyword evidence="5" id="KW-0482">Metalloprotease</keyword>